<accession>A0A0B2V0F0</accession>
<comment type="caution">
    <text evidence="6">The sequence shown here is derived from an EMBL/GenBank/DDBJ whole genome shotgun (WGS) entry which is preliminary data.</text>
</comment>
<dbReference type="STRING" id="6265.A0A0B2V0F0"/>
<reference evidence="6 7" key="1">
    <citation type="submission" date="2014-11" db="EMBL/GenBank/DDBJ databases">
        <title>Genetic blueprint of the zoonotic pathogen Toxocara canis.</title>
        <authorList>
            <person name="Zhu X.-Q."/>
            <person name="Korhonen P.K."/>
            <person name="Cai H."/>
            <person name="Young N.D."/>
            <person name="Nejsum P."/>
            <person name="von Samson-Himmelstjerna G."/>
            <person name="Boag P.R."/>
            <person name="Tan P."/>
            <person name="Li Q."/>
            <person name="Min J."/>
            <person name="Yang Y."/>
            <person name="Wang X."/>
            <person name="Fang X."/>
            <person name="Hall R.S."/>
            <person name="Hofmann A."/>
            <person name="Sternberg P.W."/>
            <person name="Jex A.R."/>
            <person name="Gasser R.B."/>
        </authorList>
    </citation>
    <scope>NUCLEOTIDE SEQUENCE [LARGE SCALE GENOMIC DNA]</scope>
    <source>
        <strain evidence="6">PN_DK_2014</strain>
    </source>
</reference>
<protein>
    <submittedName>
        <fullName evidence="6">Histone-lysine N-methyltransferase SMYD3</fullName>
    </submittedName>
</protein>
<dbReference type="AlphaFoldDB" id="A0A0B2V0F0"/>
<dbReference type="InterPro" id="IPR046341">
    <property type="entry name" value="SET_dom_sf"/>
</dbReference>
<dbReference type="InterPro" id="IPR050869">
    <property type="entry name" value="H3K4_H4K5_MeTrfase"/>
</dbReference>
<keyword evidence="7" id="KW-1185">Reference proteome</keyword>
<gene>
    <name evidence="6" type="primary">Smyd3</name>
    <name evidence="6" type="ORF">Tcan_10450</name>
</gene>
<evidence type="ECO:0000256" key="2">
    <source>
        <dbReference type="ARBA" id="ARBA00022771"/>
    </source>
</evidence>
<proteinExistence type="predicted"/>
<dbReference type="SUPFAM" id="SSF144232">
    <property type="entry name" value="HIT/MYND zinc finger-like"/>
    <property type="match status" value="1"/>
</dbReference>
<dbReference type="Gene3D" id="2.170.270.10">
    <property type="entry name" value="SET domain"/>
    <property type="match status" value="1"/>
</dbReference>
<evidence type="ECO:0000313" key="7">
    <source>
        <dbReference type="Proteomes" id="UP000031036"/>
    </source>
</evidence>
<dbReference type="GO" id="GO:0005634">
    <property type="term" value="C:nucleus"/>
    <property type="evidence" value="ECO:0007669"/>
    <property type="project" value="TreeGrafter"/>
</dbReference>
<dbReference type="Proteomes" id="UP000031036">
    <property type="component" value="Unassembled WGS sequence"/>
</dbReference>
<dbReference type="GO" id="GO:0008168">
    <property type="term" value="F:methyltransferase activity"/>
    <property type="evidence" value="ECO:0007669"/>
    <property type="project" value="UniProtKB-KW"/>
</dbReference>
<sequence>MGPVLVEEYPYAHVVSNEHAVNVCAHCMHSSKKPLSRCSRCRFAHYCGAQCQKDGWTEHKEECLFLVKVQPRVPTAMARLLARVISKRGREDIAPAFNGRTFDSLLSHSDEIKKDAEKSEFFVTLSHVLYEYMGGDNLPSPSELLDVFGKVMVNVFTISNDDLNTIGLGLYLGLSVLDHSCDPDAFVLFDGTKAILRPLKQAITAYDESLRISYCDLLDLTAMRQNQLKQQFFFICDCTTCSDLEREKTARSVRCRTCVGGYCPLDANDNSLVCWQCGATCDVHVDDAVRLMQQIEWETKRLQEKGNESLSNAKDLYNEASTVLSSLNIPLCQLADQIVSQAIANENFTLAADYIEKTVSCFKRFYPKCHPALSLQYFKAGKLHSLSDITLDLAAERLEQAVGYLHSSHGVQHRLSVQAHELLSKVQQQRRDIRNRQQLAEEDHDVQCQQVDRALRESLRNQLETIIYSNGCKI</sequence>
<keyword evidence="6" id="KW-0489">Methyltransferase</keyword>
<dbReference type="PROSITE" id="PS50865">
    <property type="entry name" value="ZF_MYND_2"/>
    <property type="match status" value="1"/>
</dbReference>
<dbReference type="Gene3D" id="1.10.220.160">
    <property type="match status" value="1"/>
</dbReference>
<dbReference type="GO" id="GO:0032259">
    <property type="term" value="P:methylation"/>
    <property type="evidence" value="ECO:0007669"/>
    <property type="project" value="UniProtKB-KW"/>
</dbReference>
<evidence type="ECO:0000256" key="4">
    <source>
        <dbReference type="PROSITE-ProRule" id="PRU00134"/>
    </source>
</evidence>
<dbReference type="InterPro" id="IPR011990">
    <property type="entry name" value="TPR-like_helical_dom_sf"/>
</dbReference>
<feature type="domain" description="MYND-type" evidence="5">
    <location>
        <begin position="24"/>
        <end position="63"/>
    </location>
</feature>
<dbReference type="PANTHER" id="PTHR12197:SF251">
    <property type="entry name" value="EG:BACR7C10.4 PROTEIN"/>
    <property type="match status" value="1"/>
</dbReference>
<keyword evidence="1" id="KW-0479">Metal-binding</keyword>
<dbReference type="Pfam" id="PF01753">
    <property type="entry name" value="zf-MYND"/>
    <property type="match status" value="1"/>
</dbReference>
<organism evidence="6 7">
    <name type="scientific">Toxocara canis</name>
    <name type="common">Canine roundworm</name>
    <dbReference type="NCBI Taxonomy" id="6265"/>
    <lineage>
        <taxon>Eukaryota</taxon>
        <taxon>Metazoa</taxon>
        <taxon>Ecdysozoa</taxon>
        <taxon>Nematoda</taxon>
        <taxon>Chromadorea</taxon>
        <taxon>Rhabditida</taxon>
        <taxon>Spirurina</taxon>
        <taxon>Ascaridomorpha</taxon>
        <taxon>Ascaridoidea</taxon>
        <taxon>Toxocaridae</taxon>
        <taxon>Toxocara</taxon>
    </lineage>
</organism>
<evidence type="ECO:0000256" key="3">
    <source>
        <dbReference type="ARBA" id="ARBA00022833"/>
    </source>
</evidence>
<dbReference type="InterPro" id="IPR002893">
    <property type="entry name" value="Znf_MYND"/>
</dbReference>
<dbReference type="Gene3D" id="1.25.40.10">
    <property type="entry name" value="Tetratricopeptide repeat domain"/>
    <property type="match status" value="1"/>
</dbReference>
<dbReference type="OrthoDB" id="265717at2759"/>
<name>A0A0B2V0F0_TOXCA</name>
<dbReference type="OMA" id="QEFKLAY"/>
<evidence type="ECO:0000259" key="5">
    <source>
        <dbReference type="PROSITE" id="PS50865"/>
    </source>
</evidence>
<evidence type="ECO:0000256" key="1">
    <source>
        <dbReference type="ARBA" id="ARBA00022723"/>
    </source>
</evidence>
<dbReference type="SUPFAM" id="SSF82199">
    <property type="entry name" value="SET domain"/>
    <property type="match status" value="1"/>
</dbReference>
<dbReference type="EMBL" id="JPKZ01002768">
    <property type="protein sequence ID" value="KHN75223.1"/>
    <property type="molecule type" value="Genomic_DNA"/>
</dbReference>
<keyword evidence="6" id="KW-0808">Transferase</keyword>
<keyword evidence="2 4" id="KW-0863">Zinc-finger</keyword>
<dbReference type="PANTHER" id="PTHR12197">
    <property type="entry name" value="HISTONE-LYSINE N-METHYLTRANSFERASE SMYD"/>
    <property type="match status" value="1"/>
</dbReference>
<dbReference type="Gene3D" id="6.10.140.2220">
    <property type="match status" value="1"/>
</dbReference>
<dbReference type="GO" id="GO:0008270">
    <property type="term" value="F:zinc ion binding"/>
    <property type="evidence" value="ECO:0007669"/>
    <property type="project" value="UniProtKB-KW"/>
</dbReference>
<keyword evidence="3" id="KW-0862">Zinc</keyword>
<evidence type="ECO:0000313" key="6">
    <source>
        <dbReference type="EMBL" id="KHN75223.1"/>
    </source>
</evidence>